<reference evidence="2" key="1">
    <citation type="journal article" date="2019" name="Int. J. Syst. Evol. Microbiol.">
        <title>The Global Catalogue of Microorganisms (GCM) 10K type strain sequencing project: providing services to taxonomists for standard genome sequencing and annotation.</title>
        <authorList>
            <consortium name="The Broad Institute Genomics Platform"/>
            <consortium name="The Broad Institute Genome Sequencing Center for Infectious Disease"/>
            <person name="Wu L."/>
            <person name="Ma J."/>
        </authorList>
    </citation>
    <scope>NUCLEOTIDE SEQUENCE [LARGE SCALE GENOMIC DNA]</scope>
    <source>
        <strain evidence="2">CCUG 61485</strain>
    </source>
</reference>
<dbReference type="EMBL" id="JBHTMY010000001">
    <property type="protein sequence ID" value="MFD1314224.1"/>
    <property type="molecule type" value="Genomic_DNA"/>
</dbReference>
<comment type="caution">
    <text evidence="1">The sequence shown here is derived from an EMBL/GenBank/DDBJ whole genome shotgun (WGS) entry which is preliminary data.</text>
</comment>
<gene>
    <name evidence="1" type="ORF">ACFQ39_01225</name>
</gene>
<protein>
    <submittedName>
        <fullName evidence="1">Uncharacterized protein</fullName>
    </submittedName>
</protein>
<evidence type="ECO:0000313" key="2">
    <source>
        <dbReference type="Proteomes" id="UP001597201"/>
    </source>
</evidence>
<dbReference type="RefSeq" id="WP_377175626.1">
    <property type="nucleotide sequence ID" value="NZ_JBHTMY010000001.1"/>
</dbReference>
<sequence length="85" mass="10092">MKELPIHFIGQGEVRGYEFTQISKTDQAFIYEVNSCSSKYYEVFKKRLNKRFGTVSYPTSRGFGIWAWTYMSLERAERKFNELNS</sequence>
<dbReference type="Proteomes" id="UP001597201">
    <property type="component" value="Unassembled WGS sequence"/>
</dbReference>
<proteinExistence type="predicted"/>
<keyword evidence="2" id="KW-1185">Reference proteome</keyword>
<organism evidence="1 2">
    <name type="scientific">Namhaeicola litoreus</name>
    <dbReference type="NCBI Taxonomy" id="1052145"/>
    <lineage>
        <taxon>Bacteria</taxon>
        <taxon>Pseudomonadati</taxon>
        <taxon>Bacteroidota</taxon>
        <taxon>Flavobacteriia</taxon>
        <taxon>Flavobacteriales</taxon>
        <taxon>Flavobacteriaceae</taxon>
        <taxon>Namhaeicola</taxon>
    </lineage>
</organism>
<evidence type="ECO:0000313" key="1">
    <source>
        <dbReference type="EMBL" id="MFD1314224.1"/>
    </source>
</evidence>
<accession>A0ABW3Y0F8</accession>
<name>A0ABW3Y0F8_9FLAO</name>